<dbReference type="OrthoDB" id="5871723at2759"/>
<accession>A0A238BLM1</accession>
<sequence>MVTLHSIRQQGNRAIITFQREGVIDEQNELFMKGDLLLVFSKESEMIAVASVISVKEKFIDVTVNGNNSSFVVGKTCFLERHETSFKYTLNLGNLIALMVDDKQMSKIRSLIIDIRPPEFSKMKKEDIIGIAEIVRQLNCDQARAVVKSLMSNDYAIIEGFPGSGE</sequence>
<gene>
    <name evidence="1" type="ORF">X798_07521</name>
</gene>
<evidence type="ECO:0000313" key="1">
    <source>
        <dbReference type="EMBL" id="OZC05505.1"/>
    </source>
</evidence>
<protein>
    <submittedName>
        <fullName evidence="1">Uncharacterized protein</fullName>
    </submittedName>
</protein>
<feature type="non-terminal residue" evidence="1">
    <location>
        <position position="166"/>
    </location>
</feature>
<reference evidence="1 2" key="1">
    <citation type="submission" date="2015-12" db="EMBL/GenBank/DDBJ databases">
        <title>Draft genome of the nematode, Onchocerca flexuosa.</title>
        <authorList>
            <person name="Mitreva M."/>
        </authorList>
    </citation>
    <scope>NUCLEOTIDE SEQUENCE [LARGE SCALE GENOMIC DNA]</scope>
    <source>
        <strain evidence="1">Red Deer</strain>
    </source>
</reference>
<evidence type="ECO:0000313" key="2">
    <source>
        <dbReference type="Proteomes" id="UP000242913"/>
    </source>
</evidence>
<dbReference type="AlphaFoldDB" id="A0A238BLM1"/>
<dbReference type="Proteomes" id="UP000242913">
    <property type="component" value="Unassembled WGS sequence"/>
</dbReference>
<keyword evidence="2" id="KW-1185">Reference proteome</keyword>
<dbReference type="Gene3D" id="3.40.50.300">
    <property type="entry name" value="P-loop containing nucleotide triphosphate hydrolases"/>
    <property type="match status" value="1"/>
</dbReference>
<proteinExistence type="predicted"/>
<dbReference type="Gene3D" id="2.40.30.270">
    <property type="match status" value="1"/>
</dbReference>
<dbReference type="EMBL" id="KZ270925">
    <property type="protein sequence ID" value="OZC05505.1"/>
    <property type="molecule type" value="Genomic_DNA"/>
</dbReference>
<dbReference type="InterPro" id="IPR027417">
    <property type="entry name" value="P-loop_NTPase"/>
</dbReference>
<organism evidence="1 2">
    <name type="scientific">Onchocerca flexuosa</name>
    <dbReference type="NCBI Taxonomy" id="387005"/>
    <lineage>
        <taxon>Eukaryota</taxon>
        <taxon>Metazoa</taxon>
        <taxon>Ecdysozoa</taxon>
        <taxon>Nematoda</taxon>
        <taxon>Chromadorea</taxon>
        <taxon>Rhabditida</taxon>
        <taxon>Spirurina</taxon>
        <taxon>Spiruromorpha</taxon>
        <taxon>Filarioidea</taxon>
        <taxon>Onchocercidae</taxon>
        <taxon>Onchocerca</taxon>
    </lineage>
</organism>
<name>A0A238BLM1_9BILA</name>